<evidence type="ECO:0000313" key="3">
    <source>
        <dbReference type="EMBL" id="QTL99823.1"/>
    </source>
</evidence>
<keyword evidence="1" id="KW-0175">Coiled coil</keyword>
<gene>
    <name evidence="3" type="ORF">GM661_18615</name>
</gene>
<reference evidence="3" key="1">
    <citation type="submission" date="2019-12" db="EMBL/GenBank/DDBJ databases">
        <authorList>
            <person name="zhang j."/>
            <person name="sun C.M."/>
        </authorList>
    </citation>
    <scope>NUCLEOTIDE SEQUENCE</scope>
    <source>
        <strain evidence="3">NS-1</strain>
    </source>
</reference>
<feature type="transmembrane region" description="Helical" evidence="2">
    <location>
        <begin position="6"/>
        <end position="39"/>
    </location>
</feature>
<name>A0A8A7KD88_9FIRM</name>
<keyword evidence="2" id="KW-0812">Transmembrane</keyword>
<proteinExistence type="predicted"/>
<feature type="coiled-coil region" evidence="1">
    <location>
        <begin position="39"/>
        <end position="66"/>
    </location>
</feature>
<keyword evidence="2" id="KW-0472">Membrane</keyword>
<accession>A0A8A7KD88</accession>
<keyword evidence="4" id="KW-1185">Reference proteome</keyword>
<dbReference type="RefSeq" id="WP_230868145.1">
    <property type="nucleotide sequence ID" value="NZ_CP046640.1"/>
</dbReference>
<dbReference type="AlphaFoldDB" id="A0A8A7KD88"/>
<dbReference type="Proteomes" id="UP000665020">
    <property type="component" value="Chromosome"/>
</dbReference>
<sequence>MKKIYLYILIFILLLIIINFLGVKITGIVGLILSAFGLIKYNKNELEEAKERINKAGEDIEATKHDANTALDFFDRFFSGDNSK</sequence>
<evidence type="ECO:0000313" key="4">
    <source>
        <dbReference type="Proteomes" id="UP000665020"/>
    </source>
</evidence>
<evidence type="ECO:0000256" key="1">
    <source>
        <dbReference type="SAM" id="Coils"/>
    </source>
</evidence>
<evidence type="ECO:0000256" key="2">
    <source>
        <dbReference type="SAM" id="Phobius"/>
    </source>
</evidence>
<dbReference type="EMBL" id="CP046640">
    <property type="protein sequence ID" value="QTL99823.1"/>
    <property type="molecule type" value="Genomic_DNA"/>
</dbReference>
<organism evidence="3 4">
    <name type="scientific">Iocasia fonsfrigidae</name>
    <dbReference type="NCBI Taxonomy" id="2682810"/>
    <lineage>
        <taxon>Bacteria</taxon>
        <taxon>Bacillati</taxon>
        <taxon>Bacillota</taxon>
        <taxon>Clostridia</taxon>
        <taxon>Halanaerobiales</taxon>
        <taxon>Halanaerobiaceae</taxon>
        <taxon>Iocasia</taxon>
    </lineage>
</organism>
<dbReference type="KEGG" id="ifn:GM661_18615"/>
<keyword evidence="2" id="KW-1133">Transmembrane helix</keyword>
<protein>
    <submittedName>
        <fullName evidence="3">Uncharacterized protein</fullName>
    </submittedName>
</protein>